<dbReference type="Proteomes" id="UP000054717">
    <property type="component" value="Unassembled WGS sequence"/>
</dbReference>
<protein>
    <submittedName>
        <fullName evidence="1">Uncharacterized protein</fullName>
    </submittedName>
</protein>
<sequence length="130" mass="14354">MPKEIKIKLGGHGGSDECREKQVSAFITSGMLDWQAIELQNAENPHARGQNRTKREWIMRQNRMIHARQTVPPTVIFSMRSVGWPTPTGTLWPSLPHTPTPESSDMSLPIIVTYLSASGPLPISVAPLTG</sequence>
<name>A0A158K4H7_9BURK</name>
<evidence type="ECO:0000313" key="2">
    <source>
        <dbReference type="Proteomes" id="UP000054717"/>
    </source>
</evidence>
<accession>A0A158K4H7</accession>
<gene>
    <name evidence="1" type="ORF">AWB66_05281</name>
</gene>
<proteinExistence type="predicted"/>
<organism evidence="1 2">
    <name type="scientific">Caballeronia telluris</name>
    <dbReference type="NCBI Taxonomy" id="326475"/>
    <lineage>
        <taxon>Bacteria</taxon>
        <taxon>Pseudomonadati</taxon>
        <taxon>Pseudomonadota</taxon>
        <taxon>Betaproteobacteria</taxon>
        <taxon>Burkholderiales</taxon>
        <taxon>Burkholderiaceae</taxon>
        <taxon>Caballeronia</taxon>
    </lineage>
</organism>
<evidence type="ECO:0000313" key="1">
    <source>
        <dbReference type="EMBL" id="SAL75865.1"/>
    </source>
</evidence>
<reference evidence="1" key="1">
    <citation type="submission" date="2016-01" db="EMBL/GenBank/DDBJ databases">
        <authorList>
            <person name="Peeters Charlotte."/>
        </authorList>
    </citation>
    <scope>NUCLEOTIDE SEQUENCE</scope>
    <source>
        <strain evidence="1">LMG 22936</strain>
    </source>
</reference>
<dbReference type="AlphaFoldDB" id="A0A158K4H7"/>
<dbReference type="EMBL" id="FCNZ02000027">
    <property type="protein sequence ID" value="SAL75865.1"/>
    <property type="molecule type" value="Genomic_DNA"/>
</dbReference>
<comment type="caution">
    <text evidence="1">The sequence shown here is derived from an EMBL/GenBank/DDBJ whole genome shotgun (WGS) entry which is preliminary data.</text>
</comment>
<keyword evidence="2" id="KW-1185">Reference proteome</keyword>